<gene>
    <name evidence="1" type="ORF">SVIM_LOCUS409830</name>
</gene>
<name>A0A6N2MR09_SALVM</name>
<evidence type="ECO:0000313" key="1">
    <source>
        <dbReference type="EMBL" id="VFU56832.1"/>
    </source>
</evidence>
<accession>A0A6N2MR09</accession>
<dbReference type="EMBL" id="CAADRP010001929">
    <property type="protein sequence ID" value="VFU56832.1"/>
    <property type="molecule type" value="Genomic_DNA"/>
</dbReference>
<organism evidence="1">
    <name type="scientific">Salix viminalis</name>
    <name type="common">Common osier</name>
    <name type="synonym">Basket willow</name>
    <dbReference type="NCBI Taxonomy" id="40686"/>
    <lineage>
        <taxon>Eukaryota</taxon>
        <taxon>Viridiplantae</taxon>
        <taxon>Streptophyta</taxon>
        <taxon>Embryophyta</taxon>
        <taxon>Tracheophyta</taxon>
        <taxon>Spermatophyta</taxon>
        <taxon>Magnoliopsida</taxon>
        <taxon>eudicotyledons</taxon>
        <taxon>Gunneridae</taxon>
        <taxon>Pentapetalae</taxon>
        <taxon>rosids</taxon>
        <taxon>fabids</taxon>
        <taxon>Malpighiales</taxon>
        <taxon>Salicaceae</taxon>
        <taxon>Saliceae</taxon>
        <taxon>Salix</taxon>
    </lineage>
</organism>
<dbReference type="AlphaFoldDB" id="A0A6N2MR09"/>
<protein>
    <submittedName>
        <fullName evidence="1">Uncharacterized protein</fullName>
    </submittedName>
</protein>
<sequence length="86" mass="9840">MLRNGSLGKSLIFFFHKHEVTQWCCYHVWIPSVDLDVKPLQCLEDDSELLRQPILFVCGWFSSERNCRMAPTLVCAIDAHTGPSCV</sequence>
<reference evidence="1" key="1">
    <citation type="submission" date="2019-03" db="EMBL/GenBank/DDBJ databases">
        <authorList>
            <person name="Mank J."/>
            <person name="Almeida P."/>
        </authorList>
    </citation>
    <scope>NUCLEOTIDE SEQUENCE</scope>
    <source>
        <strain evidence="1">78183</strain>
    </source>
</reference>
<proteinExistence type="predicted"/>